<dbReference type="GO" id="GO:0005524">
    <property type="term" value="F:ATP binding"/>
    <property type="evidence" value="ECO:0007669"/>
    <property type="project" value="UniProtKB-KW"/>
</dbReference>
<dbReference type="SUPFAM" id="SSF52009">
    <property type="entry name" value="Phosphohistidine domain"/>
    <property type="match status" value="1"/>
</dbReference>
<dbReference type="PROSITE" id="PS00370">
    <property type="entry name" value="PEP_ENZYMES_PHOS_SITE"/>
    <property type="match status" value="1"/>
</dbReference>
<dbReference type="InterPro" id="IPR018274">
    <property type="entry name" value="PEP_util_AS"/>
</dbReference>
<dbReference type="GO" id="GO:0008986">
    <property type="term" value="F:pyruvate, water dikinase activity"/>
    <property type="evidence" value="ECO:0007669"/>
    <property type="project" value="InterPro"/>
</dbReference>
<organism evidence="5 6">
    <name type="scientific">Candidatus Falkowbacteria bacterium CG10_big_fil_rev_8_21_14_0_10_43_10</name>
    <dbReference type="NCBI Taxonomy" id="1974567"/>
    <lineage>
        <taxon>Bacteria</taxon>
        <taxon>Candidatus Falkowiibacteriota</taxon>
    </lineage>
</organism>
<evidence type="ECO:0000313" key="6">
    <source>
        <dbReference type="Proteomes" id="UP000228626"/>
    </source>
</evidence>
<evidence type="ECO:0000256" key="3">
    <source>
        <dbReference type="ARBA" id="ARBA00022840"/>
    </source>
</evidence>
<dbReference type="AlphaFoldDB" id="A0A2H0V1K4"/>
<reference evidence="6" key="1">
    <citation type="submission" date="2017-09" db="EMBL/GenBank/DDBJ databases">
        <title>Depth-based differentiation of microbial function through sediment-hosted aquifers and enrichment of novel symbionts in the deep terrestrial subsurface.</title>
        <authorList>
            <person name="Probst A.J."/>
            <person name="Ladd B."/>
            <person name="Jarett J.K."/>
            <person name="Geller-Mcgrath D.E."/>
            <person name="Sieber C.M.K."/>
            <person name="Emerson J.B."/>
            <person name="Anantharaman K."/>
            <person name="Thomas B.C."/>
            <person name="Malmstrom R."/>
            <person name="Stieglmeier M."/>
            <person name="Klingl A."/>
            <person name="Woyke T."/>
            <person name="Ryan C.M."/>
            <person name="Banfield J.F."/>
        </authorList>
    </citation>
    <scope>NUCLEOTIDE SEQUENCE [LARGE SCALE GENOMIC DNA]</scope>
</reference>
<dbReference type="Pfam" id="PF00391">
    <property type="entry name" value="PEP-utilizers"/>
    <property type="match status" value="1"/>
</dbReference>
<comment type="similarity">
    <text evidence="1">Belongs to the PEP-utilizing enzyme family.</text>
</comment>
<dbReference type="InterPro" id="IPR006319">
    <property type="entry name" value="PEP_synth"/>
</dbReference>
<dbReference type="PANTHER" id="PTHR43030:SF1">
    <property type="entry name" value="PHOSPHOENOLPYRUVATE SYNTHASE"/>
    <property type="match status" value="1"/>
</dbReference>
<evidence type="ECO:0000313" key="5">
    <source>
        <dbReference type="EMBL" id="PIR92971.1"/>
    </source>
</evidence>
<feature type="domain" description="PEP-utilising enzyme mobile" evidence="4">
    <location>
        <begin position="288"/>
        <end position="358"/>
    </location>
</feature>
<dbReference type="EMBL" id="PFAR01000040">
    <property type="protein sequence ID" value="PIR92971.1"/>
    <property type="molecule type" value="Genomic_DNA"/>
</dbReference>
<dbReference type="InterPro" id="IPR036637">
    <property type="entry name" value="Phosphohistidine_dom_sf"/>
</dbReference>
<keyword evidence="2" id="KW-0547">Nucleotide-binding</keyword>
<protein>
    <recommendedName>
        <fullName evidence="4">PEP-utilising enzyme mobile domain-containing protein</fullName>
    </recommendedName>
</protein>
<evidence type="ECO:0000256" key="2">
    <source>
        <dbReference type="ARBA" id="ARBA00022741"/>
    </source>
</evidence>
<dbReference type="Proteomes" id="UP000228626">
    <property type="component" value="Unassembled WGS sequence"/>
</dbReference>
<comment type="caution">
    <text evidence="5">The sequence shown here is derived from an EMBL/GenBank/DDBJ whole genome shotgun (WGS) entry which is preliminary data.</text>
</comment>
<accession>A0A2H0V1K4</accession>
<dbReference type="PANTHER" id="PTHR43030">
    <property type="entry name" value="PHOSPHOENOLPYRUVATE SYNTHASE"/>
    <property type="match status" value="1"/>
</dbReference>
<evidence type="ECO:0000259" key="4">
    <source>
        <dbReference type="Pfam" id="PF00391"/>
    </source>
</evidence>
<keyword evidence="3" id="KW-0067">ATP-binding</keyword>
<sequence>MDYLRSRMGNHKYSLGDIFSVLTTPLEEGSATKEYKDLLKILDFIIRDVKLKKLFAGAETRIIKKKLPQANILADKKIKDHAEKYGWIGYGSVGPCWSEEYFIDILASLVRQKAKPRKLLQDLKTEQKNLAHKQQKYYKELNISADEQKLFTIAQGIIYTKGIRKDSMFYSWSVIEHLFREMGRRYYLSINQIRFMYPHEIKELLLKDKFDVQRINMRKKLSVYHSIGGYEDDHILEGKKAEEFLESVNIIKEEISDIKVLLGDTAASGRVRGAVKIINLPSDIEKMKKGDVLVSIATTPDLVPAIKKAAAIVTDMGGITCHAAIISRELNIPCVIGTKVATKILKDGDIVDVDATHGKVNIIKKAGKK</sequence>
<name>A0A2H0V1K4_9BACT</name>
<evidence type="ECO:0000256" key="1">
    <source>
        <dbReference type="ARBA" id="ARBA00007837"/>
    </source>
</evidence>
<dbReference type="InterPro" id="IPR008279">
    <property type="entry name" value="PEP-util_enz_mobile_dom"/>
</dbReference>
<proteinExistence type="inferred from homology"/>
<dbReference type="Gene3D" id="3.50.30.10">
    <property type="entry name" value="Phosphohistidine domain"/>
    <property type="match status" value="1"/>
</dbReference>
<gene>
    <name evidence="5" type="ORF">COT99_03385</name>
</gene>